<keyword evidence="2" id="KW-1185">Reference proteome</keyword>
<dbReference type="Proteomes" id="UP000324222">
    <property type="component" value="Unassembled WGS sequence"/>
</dbReference>
<gene>
    <name evidence="1" type="ORF">E2C01_031632</name>
</gene>
<protein>
    <submittedName>
        <fullName evidence="1">Uncharacterized protein</fullName>
    </submittedName>
</protein>
<accession>A0A5B7EYM4</accession>
<organism evidence="1 2">
    <name type="scientific">Portunus trituberculatus</name>
    <name type="common">Swimming crab</name>
    <name type="synonym">Neptunus trituberculatus</name>
    <dbReference type="NCBI Taxonomy" id="210409"/>
    <lineage>
        <taxon>Eukaryota</taxon>
        <taxon>Metazoa</taxon>
        <taxon>Ecdysozoa</taxon>
        <taxon>Arthropoda</taxon>
        <taxon>Crustacea</taxon>
        <taxon>Multicrustacea</taxon>
        <taxon>Malacostraca</taxon>
        <taxon>Eumalacostraca</taxon>
        <taxon>Eucarida</taxon>
        <taxon>Decapoda</taxon>
        <taxon>Pleocyemata</taxon>
        <taxon>Brachyura</taxon>
        <taxon>Eubrachyura</taxon>
        <taxon>Portunoidea</taxon>
        <taxon>Portunidae</taxon>
        <taxon>Portuninae</taxon>
        <taxon>Portunus</taxon>
    </lineage>
</organism>
<dbReference type="AlphaFoldDB" id="A0A5B7EYM4"/>
<evidence type="ECO:0000313" key="1">
    <source>
        <dbReference type="EMBL" id="MPC38129.1"/>
    </source>
</evidence>
<name>A0A5B7EYM4_PORTR</name>
<comment type="caution">
    <text evidence="1">The sequence shown here is derived from an EMBL/GenBank/DDBJ whole genome shotgun (WGS) entry which is preliminary data.</text>
</comment>
<reference evidence="1 2" key="1">
    <citation type="submission" date="2019-05" db="EMBL/GenBank/DDBJ databases">
        <title>Another draft genome of Portunus trituberculatus and its Hox gene families provides insights of decapod evolution.</title>
        <authorList>
            <person name="Jeong J.-H."/>
            <person name="Song I."/>
            <person name="Kim S."/>
            <person name="Choi T."/>
            <person name="Kim D."/>
            <person name="Ryu S."/>
            <person name="Kim W."/>
        </authorList>
    </citation>
    <scope>NUCLEOTIDE SEQUENCE [LARGE SCALE GENOMIC DNA]</scope>
    <source>
        <tissue evidence="1">Muscle</tissue>
    </source>
</reference>
<proteinExistence type="predicted"/>
<evidence type="ECO:0000313" key="2">
    <source>
        <dbReference type="Proteomes" id="UP000324222"/>
    </source>
</evidence>
<sequence>MKRYIGSDERRQTIRTNSIALKHLLHPPAAQTCTGTEDFTDDVIDKNVASATQRMYFRELFTNTCVAGVDEFDIVRVC</sequence>
<dbReference type="EMBL" id="VSRR010003986">
    <property type="protein sequence ID" value="MPC38129.1"/>
    <property type="molecule type" value="Genomic_DNA"/>
</dbReference>